<dbReference type="RefSeq" id="WP_099510539.1">
    <property type="nucleotide sequence ID" value="NZ_CP016616.1"/>
</dbReference>
<evidence type="ECO:0000313" key="1">
    <source>
        <dbReference type="EMBL" id="ANY79525.1"/>
    </source>
</evidence>
<dbReference type="OrthoDB" id="8435941at2"/>
<proteinExistence type="predicted"/>
<name>A0A1B2EHQ1_9HYPH</name>
<gene>
    <name evidence="1" type="ORF">BB934_15915</name>
</gene>
<protein>
    <submittedName>
        <fullName evidence="1">Uncharacterized protein</fullName>
    </submittedName>
</protein>
<accession>A0A1B2EHQ1</accession>
<dbReference type="KEGG" id="moc:BB934_15915"/>
<dbReference type="AlphaFoldDB" id="A0A1B2EHQ1"/>
<dbReference type="EMBL" id="CP016616">
    <property type="protein sequence ID" value="ANY79525.1"/>
    <property type="molecule type" value="Genomic_DNA"/>
</dbReference>
<organism evidence="1">
    <name type="scientific">Microvirga ossetica</name>
    <dbReference type="NCBI Taxonomy" id="1882682"/>
    <lineage>
        <taxon>Bacteria</taxon>
        <taxon>Pseudomonadati</taxon>
        <taxon>Pseudomonadota</taxon>
        <taxon>Alphaproteobacteria</taxon>
        <taxon>Hyphomicrobiales</taxon>
        <taxon>Methylobacteriaceae</taxon>
        <taxon>Microvirga</taxon>
    </lineage>
</organism>
<sequence length="154" mass="17506">MSAWNFDKLQREIVSRGIKTESGTFYPQEIVDRLFEIIARSIPVDEEFYRANNPDIDEALKAGDISSAAQHFVEHGFYEDRLPCSVLINEEDYLARYPDVAAGIDDGSIASATDHWLQYGRYEGRSAYLLQRKQSRPDNRRLANTRANADAAMA</sequence>
<reference evidence="1" key="1">
    <citation type="submission" date="2016-07" db="EMBL/GenBank/DDBJ databases">
        <title>Microvirga ossetica sp. nov. a new species of rhizobia isolated from root nodules of the legume species Vicia alpestris Steven originated from North Ossetia region in the Caucasus.</title>
        <authorList>
            <person name="Safronova V.I."/>
            <person name="Kuznetsova I.G."/>
            <person name="Sazanova A.L."/>
            <person name="Belimov A."/>
            <person name="Andronov E."/>
            <person name="Osledkin Y.S."/>
            <person name="Onishchuk O.P."/>
            <person name="Kurchak O.N."/>
            <person name="Shaposhnikov A.I."/>
            <person name="Willems A."/>
            <person name="Tikhonovich I.A."/>
        </authorList>
    </citation>
    <scope>NUCLEOTIDE SEQUENCE [LARGE SCALE GENOMIC DNA]</scope>
    <source>
        <strain evidence="1">V5/3M</strain>
    </source>
</reference>